<name>A0A6M0RUY4_9CYAN</name>
<gene>
    <name evidence="2" type="ORF">DXZ20_31320</name>
</gene>
<dbReference type="InterPro" id="IPR047813">
    <property type="entry name" value="HmpF"/>
</dbReference>
<proteinExistence type="predicted"/>
<feature type="coiled-coil region" evidence="1">
    <location>
        <begin position="457"/>
        <end position="516"/>
    </location>
</feature>
<dbReference type="EMBL" id="QXHD01000004">
    <property type="protein sequence ID" value="NEZ60057.1"/>
    <property type="molecule type" value="Genomic_DNA"/>
</dbReference>
<keyword evidence="3" id="KW-1185">Reference proteome</keyword>
<dbReference type="RefSeq" id="WP_163702766.1">
    <property type="nucleotide sequence ID" value="NZ_QXHD01000004.1"/>
</dbReference>
<dbReference type="Proteomes" id="UP000481033">
    <property type="component" value="Unassembled WGS sequence"/>
</dbReference>
<dbReference type="NCBIfam" id="NF038350">
    <property type="entry name" value="taxis_HmpF"/>
    <property type="match status" value="1"/>
</dbReference>
<evidence type="ECO:0000256" key="1">
    <source>
        <dbReference type="SAM" id="Coils"/>
    </source>
</evidence>
<evidence type="ECO:0000313" key="2">
    <source>
        <dbReference type="EMBL" id="NEZ60057.1"/>
    </source>
</evidence>
<accession>A0A6M0RUY4</accession>
<dbReference type="AlphaFoldDB" id="A0A6M0RUY4"/>
<feature type="coiled-coil region" evidence="1">
    <location>
        <begin position="83"/>
        <end position="166"/>
    </location>
</feature>
<comment type="caution">
    <text evidence="2">The sequence shown here is derived from an EMBL/GenBank/DDBJ whole genome shotgun (WGS) entry which is preliminary data.</text>
</comment>
<organism evidence="2 3">
    <name type="scientific">Adonisia turfae CCMR0081</name>
    <dbReference type="NCBI Taxonomy" id="2292702"/>
    <lineage>
        <taxon>Bacteria</taxon>
        <taxon>Bacillati</taxon>
        <taxon>Cyanobacteriota</taxon>
        <taxon>Adonisia</taxon>
        <taxon>Adonisia turfae</taxon>
    </lineage>
</organism>
<keyword evidence="1" id="KW-0175">Coiled coil</keyword>
<dbReference type="Gene3D" id="1.20.120.330">
    <property type="entry name" value="Nucleotidyltransferases domain 2"/>
    <property type="match status" value="1"/>
</dbReference>
<sequence>MRYLAEVQKKSGFMGSSRAEFKLLACERSEQNWSAVSGDELVPAPDDAGYSSGALILIELSNGRQVQRHYEAGRQLVSILQNFSSLNKKFKTQEDEIEQWKESLTYQSQALNQRELELDTREDEIKQAATELSELDTQKQELETFRAELDEQRQDYERKNSELEGAWAHLNGEKQRLEEHRETLSSQTGLDSSQTQKLRDAVEQLMVNVVPMEDLRQQLGSTRDSLGQYQGILQGLQQTGSEQQDQLQSKSHDVERFKQSVQQLYQTVDADRSAFNALCIELRESKVKLAQKKQQNQLVSEQINQQSGVYQKVYELLNTGDQVRLGKKIDLTKLEEMSIEDLEALLTGMETDLEKMSRFVSDQEEELTYQQQAIDELKQKAEAASEYDRMQIEADISDEQDRYDMLNKTLVGQRRNLLEREEVLSQHRAVLLRRQGQATVDSPVENAADLEPVLEHIDQVRQELATQAVELEKLIAELENRCNSLQQQVDTKQSELDNQRSNLEKERDTFEQAIKDWAGLERAIATRNEYMGPAAEKMDTIQHMLDGVFVTLERFQEVNDYQLQAIAEMQQTIQSLSGEPAAA</sequence>
<protein>
    <submittedName>
        <fullName evidence="2">Uncharacterized protein</fullName>
    </submittedName>
</protein>
<evidence type="ECO:0000313" key="3">
    <source>
        <dbReference type="Proteomes" id="UP000481033"/>
    </source>
</evidence>
<reference evidence="2 3" key="1">
    <citation type="journal article" date="2020" name="Microb. Ecol.">
        <title>Ecogenomics of the Marine Benthic Filamentous Cyanobacterium Adonisia.</title>
        <authorList>
            <person name="Walter J.M."/>
            <person name="Coutinho F.H."/>
            <person name="Leomil L."/>
            <person name="Hargreaves P.I."/>
            <person name="Campeao M.E."/>
            <person name="Vieira V.V."/>
            <person name="Silva B.S."/>
            <person name="Fistarol G.O."/>
            <person name="Salomon P.S."/>
            <person name="Sawabe T."/>
            <person name="Mino S."/>
            <person name="Hosokawa M."/>
            <person name="Miyashita H."/>
            <person name="Maruyama F."/>
            <person name="van Verk M.C."/>
            <person name="Dutilh B.E."/>
            <person name="Thompson C.C."/>
            <person name="Thompson F.L."/>
        </authorList>
    </citation>
    <scope>NUCLEOTIDE SEQUENCE [LARGE SCALE GENOMIC DNA]</scope>
    <source>
        <strain evidence="2 3">CCMR0081</strain>
    </source>
</reference>